<feature type="domain" description="FAS1" evidence="1">
    <location>
        <begin position="31"/>
        <end position="187"/>
    </location>
</feature>
<name>A0A1I1LCC6_9SPHI</name>
<dbReference type="InterPro" id="IPR036378">
    <property type="entry name" value="FAS1_dom_sf"/>
</dbReference>
<dbReference type="STRING" id="623281.SAMN05421747_11935"/>
<dbReference type="PANTHER" id="PTHR10900">
    <property type="entry name" value="PERIOSTIN-RELATED"/>
    <property type="match status" value="1"/>
</dbReference>
<dbReference type="SUPFAM" id="SSF82153">
    <property type="entry name" value="FAS1 domain"/>
    <property type="match status" value="2"/>
</dbReference>
<dbReference type="Gene3D" id="2.30.180.10">
    <property type="entry name" value="FAS1 domain"/>
    <property type="match status" value="2"/>
</dbReference>
<dbReference type="PROSITE" id="PS51257">
    <property type="entry name" value="PROKAR_LIPOPROTEIN"/>
    <property type="match status" value="1"/>
</dbReference>
<dbReference type="Pfam" id="PF02469">
    <property type="entry name" value="Fasciclin"/>
    <property type="match status" value="1"/>
</dbReference>
<evidence type="ECO:0000313" key="3">
    <source>
        <dbReference type="Proteomes" id="UP000199577"/>
    </source>
</evidence>
<evidence type="ECO:0000259" key="1">
    <source>
        <dbReference type="PROSITE" id="PS50213"/>
    </source>
</evidence>
<dbReference type="SMART" id="SM00554">
    <property type="entry name" value="FAS1"/>
    <property type="match status" value="1"/>
</dbReference>
<keyword evidence="3" id="KW-1185">Reference proteome</keyword>
<dbReference type="PROSITE" id="PS50213">
    <property type="entry name" value="FAS1"/>
    <property type="match status" value="1"/>
</dbReference>
<organism evidence="2 3">
    <name type="scientific">Parapedobacter composti</name>
    <dbReference type="NCBI Taxonomy" id="623281"/>
    <lineage>
        <taxon>Bacteria</taxon>
        <taxon>Pseudomonadati</taxon>
        <taxon>Bacteroidota</taxon>
        <taxon>Sphingobacteriia</taxon>
        <taxon>Sphingobacteriales</taxon>
        <taxon>Sphingobacteriaceae</taxon>
        <taxon>Parapedobacter</taxon>
    </lineage>
</organism>
<dbReference type="OrthoDB" id="1144324at2"/>
<reference evidence="2 3" key="1">
    <citation type="submission" date="2016-10" db="EMBL/GenBank/DDBJ databases">
        <authorList>
            <person name="de Groot N.N."/>
        </authorList>
    </citation>
    <scope>NUCLEOTIDE SEQUENCE [LARGE SCALE GENOMIC DNA]</scope>
    <source>
        <strain evidence="2 3">DSM 22900</strain>
    </source>
</reference>
<sequence>MTRYILSICVILSAASCDKRDIRLDNPNDKLRPFAEFMQNNYAYSLFHAAIEKAGLTEELNGPGPFTVWAPTNEAFNRLGINRPEDFEAFGVDSLRQLVLYHVLRGRALEIEDIPENSANNRYTTESGADVWLARFDTGNRLTRMFRPYINGIMIGQWSNRVNSNEHYGRHNIHVANGILHEIGNVLRYDNVPVRDWLENHEDYQVLVAGLKHFGYWELLADDKQWTIVAPVDSLFEQEGMTVETVSALDTSVYGKRLFGAYIFPVRFFMSDLRLYLFAMRVTSTRTVDLRIYTPIIGDENFSNGILNNYSTFFVNRTFPSSGYGWDDDTYSTPNNAFDRDQSHLVRNGIIHRLDGVALLPGQVFND</sequence>
<dbReference type="InterPro" id="IPR050904">
    <property type="entry name" value="Adhesion/Biosynth-related"/>
</dbReference>
<dbReference type="InterPro" id="IPR000782">
    <property type="entry name" value="FAS1_domain"/>
</dbReference>
<proteinExistence type="predicted"/>
<protein>
    <submittedName>
        <fullName evidence="2">Uncaracterized surface protein containing fasciclin (FAS1) repeats</fullName>
    </submittedName>
</protein>
<dbReference type="PANTHER" id="PTHR10900:SF77">
    <property type="entry name" value="FI19380P1"/>
    <property type="match status" value="1"/>
</dbReference>
<dbReference type="EMBL" id="FOLL01000019">
    <property type="protein sequence ID" value="SFC68658.1"/>
    <property type="molecule type" value="Genomic_DNA"/>
</dbReference>
<dbReference type="RefSeq" id="WP_090974732.1">
    <property type="nucleotide sequence ID" value="NZ_FOLL01000019.1"/>
</dbReference>
<dbReference type="GO" id="GO:0005615">
    <property type="term" value="C:extracellular space"/>
    <property type="evidence" value="ECO:0007669"/>
    <property type="project" value="TreeGrafter"/>
</dbReference>
<accession>A0A1I1LCC6</accession>
<evidence type="ECO:0000313" key="2">
    <source>
        <dbReference type="EMBL" id="SFC68658.1"/>
    </source>
</evidence>
<gene>
    <name evidence="2" type="ORF">SAMN05421747_11935</name>
</gene>
<dbReference type="AlphaFoldDB" id="A0A1I1LCC6"/>
<dbReference type="Proteomes" id="UP000199577">
    <property type="component" value="Unassembled WGS sequence"/>
</dbReference>